<gene>
    <name evidence="8" type="primary">nrdG</name>
    <name evidence="8" type="ORF">H8S18_05070</name>
</gene>
<accession>A0ABR7EEV6</accession>
<dbReference type="Proteomes" id="UP000606889">
    <property type="component" value="Unassembled WGS sequence"/>
</dbReference>
<dbReference type="SFLD" id="SFLDG01066">
    <property type="entry name" value="organic_radical-activating_enz"/>
    <property type="match status" value="1"/>
</dbReference>
<sequence>MYYGEIKNCDIANGTGVRVTLFVSGCTNHCEHCFQPETWDFQYGSPFTRETEDELLAMLEPDYINGLTLLGGEPFEPENQHALLPFLRRVKERYPDKDIWAFTGFTLEELHGQGAYPNCGETEEILALIDVLVDGRYVEAQKDLSLQFRGSANQRIIDLNRTKEQGHIVLWPELV</sequence>
<comment type="function">
    <text evidence="7">Activation of anaerobic ribonucleoside-triphosphate reductase under anaerobic conditions by generation of an organic free radical, using S-adenosylmethionine and reduced flavodoxin as cosubstrates to produce 5'-deoxy-adenosine.</text>
</comment>
<dbReference type="EC" id="1.97.1.-" evidence="7"/>
<evidence type="ECO:0000256" key="6">
    <source>
        <dbReference type="ARBA" id="ARBA00023014"/>
    </source>
</evidence>
<evidence type="ECO:0000256" key="1">
    <source>
        <dbReference type="ARBA" id="ARBA00001966"/>
    </source>
</evidence>
<comment type="similarity">
    <text evidence="7">Belongs to the organic radical-activating enzymes family.</text>
</comment>
<dbReference type="PANTHER" id="PTHR30352:SF2">
    <property type="entry name" value="ANAEROBIC RIBONUCLEOSIDE-TRIPHOSPHATE REDUCTASE-ACTIVATING PROTEIN"/>
    <property type="match status" value="1"/>
</dbReference>
<evidence type="ECO:0000256" key="2">
    <source>
        <dbReference type="ARBA" id="ARBA00022485"/>
    </source>
</evidence>
<dbReference type="InterPro" id="IPR012837">
    <property type="entry name" value="NrdG"/>
</dbReference>
<dbReference type="SFLD" id="SFLDS00029">
    <property type="entry name" value="Radical_SAM"/>
    <property type="match status" value="1"/>
</dbReference>
<reference evidence="8 9" key="1">
    <citation type="submission" date="2020-08" db="EMBL/GenBank/DDBJ databases">
        <title>Genome public.</title>
        <authorList>
            <person name="Liu C."/>
            <person name="Sun Q."/>
        </authorList>
    </citation>
    <scope>NUCLEOTIDE SEQUENCE [LARGE SCALE GENOMIC DNA]</scope>
    <source>
        <strain evidence="8 9">NSJ-35</strain>
    </source>
</reference>
<keyword evidence="3" id="KW-0949">S-adenosyl-L-methionine</keyword>
<comment type="cofactor">
    <cofactor evidence="1">
        <name>[4Fe-4S] cluster</name>
        <dbReference type="ChEBI" id="CHEBI:49883"/>
    </cofactor>
</comment>
<proteinExistence type="inferred from homology"/>
<dbReference type="RefSeq" id="WP_186857217.1">
    <property type="nucleotide sequence ID" value="NZ_JACOON010000002.1"/>
</dbReference>
<dbReference type="InterPro" id="IPR034457">
    <property type="entry name" value="Organic_radical-activating"/>
</dbReference>
<keyword evidence="2" id="KW-0004">4Fe-4S</keyword>
<keyword evidence="9" id="KW-1185">Reference proteome</keyword>
<dbReference type="SFLD" id="SFLDF00299">
    <property type="entry name" value="anaerobic_ribonucleoside-triph"/>
    <property type="match status" value="1"/>
</dbReference>
<evidence type="ECO:0000256" key="3">
    <source>
        <dbReference type="ARBA" id="ARBA00022691"/>
    </source>
</evidence>
<evidence type="ECO:0000256" key="5">
    <source>
        <dbReference type="ARBA" id="ARBA00023004"/>
    </source>
</evidence>
<dbReference type="Gene3D" id="3.20.20.70">
    <property type="entry name" value="Aldolase class I"/>
    <property type="match status" value="1"/>
</dbReference>
<dbReference type="CDD" id="cd01335">
    <property type="entry name" value="Radical_SAM"/>
    <property type="match status" value="1"/>
</dbReference>
<name>A0ABR7EEV6_9FIRM</name>
<dbReference type="Pfam" id="PF13353">
    <property type="entry name" value="Fer4_12"/>
    <property type="match status" value="1"/>
</dbReference>
<dbReference type="SFLD" id="SFLDG01063">
    <property type="entry name" value="activating_enzymes__group_1"/>
    <property type="match status" value="1"/>
</dbReference>
<comment type="caution">
    <text evidence="8">The sequence shown here is derived from an EMBL/GenBank/DDBJ whole genome shotgun (WGS) entry which is preliminary data.</text>
</comment>
<dbReference type="InterPro" id="IPR007197">
    <property type="entry name" value="rSAM"/>
</dbReference>
<keyword evidence="5" id="KW-0408">Iron</keyword>
<keyword evidence="7" id="KW-0560">Oxidoreductase</keyword>
<dbReference type="NCBIfam" id="TIGR02491">
    <property type="entry name" value="NrdG"/>
    <property type="match status" value="1"/>
</dbReference>
<evidence type="ECO:0000256" key="4">
    <source>
        <dbReference type="ARBA" id="ARBA00022723"/>
    </source>
</evidence>
<dbReference type="PANTHER" id="PTHR30352">
    <property type="entry name" value="PYRUVATE FORMATE-LYASE-ACTIVATING ENZYME"/>
    <property type="match status" value="1"/>
</dbReference>
<evidence type="ECO:0000256" key="7">
    <source>
        <dbReference type="PIRNR" id="PIRNR000368"/>
    </source>
</evidence>
<dbReference type="PIRSF" id="PIRSF000368">
    <property type="entry name" value="NrdG"/>
    <property type="match status" value="1"/>
</dbReference>
<dbReference type="SUPFAM" id="SSF102114">
    <property type="entry name" value="Radical SAM enzymes"/>
    <property type="match status" value="1"/>
</dbReference>
<keyword evidence="4" id="KW-0479">Metal-binding</keyword>
<organism evidence="8 9">
    <name type="scientific">Christensenella tenuis</name>
    <dbReference type="NCBI Taxonomy" id="2763033"/>
    <lineage>
        <taxon>Bacteria</taxon>
        <taxon>Bacillati</taxon>
        <taxon>Bacillota</taxon>
        <taxon>Clostridia</taxon>
        <taxon>Christensenellales</taxon>
        <taxon>Christensenellaceae</taxon>
        <taxon>Christensenella</taxon>
    </lineage>
</organism>
<dbReference type="EMBL" id="JACOON010000002">
    <property type="protein sequence ID" value="MBC5647698.1"/>
    <property type="molecule type" value="Genomic_DNA"/>
</dbReference>
<dbReference type="InterPro" id="IPR013785">
    <property type="entry name" value="Aldolase_TIM"/>
</dbReference>
<keyword evidence="6" id="KW-0411">Iron-sulfur</keyword>
<evidence type="ECO:0000313" key="9">
    <source>
        <dbReference type="Proteomes" id="UP000606889"/>
    </source>
</evidence>
<protein>
    <recommendedName>
        <fullName evidence="7">Anaerobic ribonucleoside-triphosphate reductase-activating protein</fullName>
        <ecNumber evidence="7">1.97.1.-</ecNumber>
    </recommendedName>
</protein>
<evidence type="ECO:0000313" key="8">
    <source>
        <dbReference type="EMBL" id="MBC5647698.1"/>
    </source>
</evidence>
<dbReference type="InterPro" id="IPR058240">
    <property type="entry name" value="rSAM_sf"/>
</dbReference>